<evidence type="ECO:0000313" key="2">
    <source>
        <dbReference type="Proteomes" id="UP000094707"/>
    </source>
</evidence>
<protein>
    <submittedName>
        <fullName evidence="1">Ribosomal family S4e</fullName>
    </submittedName>
</protein>
<dbReference type="KEGG" id="mcub:MCBB_1680"/>
<dbReference type="GeneID" id="30412517"/>
<dbReference type="RefSeq" id="WP_071907314.1">
    <property type="nucleotide sequence ID" value="NZ_LT607756.1"/>
</dbReference>
<dbReference type="EMBL" id="LT607756">
    <property type="protein sequence ID" value="SCG86235.1"/>
    <property type="molecule type" value="Genomic_DNA"/>
</dbReference>
<dbReference type="Proteomes" id="UP000094707">
    <property type="component" value="Chromosome I"/>
</dbReference>
<dbReference type="AlphaFoldDB" id="A0A1D3L3V4"/>
<keyword evidence="2" id="KW-1185">Reference proteome</keyword>
<dbReference type="STRING" id="118062.MCBB_1680"/>
<proteinExistence type="predicted"/>
<evidence type="ECO:0000313" key="1">
    <source>
        <dbReference type="EMBL" id="SCG86235.1"/>
    </source>
</evidence>
<accession>A0A1D3L3V4</accession>
<gene>
    <name evidence="1" type="ORF">MCBB_1680</name>
</gene>
<organism evidence="1 2">
    <name type="scientific">Methanobacterium congolense</name>
    <dbReference type="NCBI Taxonomy" id="118062"/>
    <lineage>
        <taxon>Archaea</taxon>
        <taxon>Methanobacteriati</taxon>
        <taxon>Methanobacteriota</taxon>
        <taxon>Methanomada group</taxon>
        <taxon>Methanobacteria</taxon>
        <taxon>Methanobacteriales</taxon>
        <taxon>Methanobacteriaceae</taxon>
        <taxon>Methanobacterium</taxon>
    </lineage>
</organism>
<reference evidence="1 2" key="1">
    <citation type="submission" date="2016-08" db="EMBL/GenBank/DDBJ databases">
        <authorList>
            <person name="Seilhamer J.J."/>
        </authorList>
    </citation>
    <scope>NUCLEOTIDE SEQUENCE [LARGE SCALE GENOMIC DNA]</scope>
    <source>
        <strain evidence="1">Buetzberg</strain>
    </source>
</reference>
<name>A0A1D3L3V4_9EURY</name>
<sequence length="68" mass="8008">MSRDNNEAKLIFISEEQKQKLLEIQNEVSEHGGDISMNQLIRDAINILIDLYKSEIVKKYEPFRLETK</sequence>